<protein>
    <submittedName>
        <fullName evidence="4">Dinitrogenase iron-molybdenum cofactor biosynthesis protein</fullName>
    </submittedName>
</protein>
<dbReference type="AlphaFoldDB" id="A0A6L7I1K6"/>
<comment type="caution">
    <text evidence="4">The sequence shown here is derived from an EMBL/GenBank/DDBJ whole genome shotgun (WGS) entry which is preliminary data.</text>
</comment>
<evidence type="ECO:0000313" key="5">
    <source>
        <dbReference type="Proteomes" id="UP000474778"/>
    </source>
</evidence>
<evidence type="ECO:0000259" key="3">
    <source>
        <dbReference type="Pfam" id="PF02579"/>
    </source>
</evidence>
<dbReference type="InterPro" id="IPR003731">
    <property type="entry name" value="Di-Nase_FeMo-co_biosynth"/>
</dbReference>
<evidence type="ECO:0000256" key="1">
    <source>
        <dbReference type="ARBA" id="ARBA00023231"/>
    </source>
</evidence>
<evidence type="ECO:0000256" key="2">
    <source>
        <dbReference type="SAM" id="MobiDB-lite"/>
    </source>
</evidence>
<name>A0A6L7I1K6_9GAMM</name>
<organism evidence="4 5">
    <name type="scientific">Shewanella insulae</name>
    <dbReference type="NCBI Taxonomy" id="2681496"/>
    <lineage>
        <taxon>Bacteria</taxon>
        <taxon>Pseudomonadati</taxon>
        <taxon>Pseudomonadota</taxon>
        <taxon>Gammaproteobacteria</taxon>
        <taxon>Alteromonadales</taxon>
        <taxon>Shewanellaceae</taxon>
        <taxon>Shewanella</taxon>
    </lineage>
</organism>
<dbReference type="Gene3D" id="3.30.420.130">
    <property type="entry name" value="Dinitrogenase iron-molybdenum cofactor biosynthesis domain"/>
    <property type="match status" value="1"/>
</dbReference>
<evidence type="ECO:0000313" key="4">
    <source>
        <dbReference type="EMBL" id="MXR69181.1"/>
    </source>
</evidence>
<feature type="domain" description="Dinitrogenase iron-molybdenum cofactor biosynthesis" evidence="3">
    <location>
        <begin position="10"/>
        <end position="94"/>
    </location>
</feature>
<dbReference type="Pfam" id="PF02579">
    <property type="entry name" value="Nitro_FeMo-Co"/>
    <property type="match status" value="1"/>
</dbReference>
<dbReference type="EMBL" id="WRPA01000009">
    <property type="protein sequence ID" value="MXR69181.1"/>
    <property type="molecule type" value="Genomic_DNA"/>
</dbReference>
<accession>A0A6L7I1K6</accession>
<reference evidence="4 5" key="1">
    <citation type="submission" date="2019-12" db="EMBL/GenBank/DDBJ databases">
        <title>Shewanella insulae sp. nov., isolated from a tidal flat.</title>
        <authorList>
            <person name="Yoon J.-H."/>
        </authorList>
    </citation>
    <scope>NUCLEOTIDE SEQUENCE [LARGE SCALE GENOMIC DNA]</scope>
    <source>
        <strain evidence="4 5">JBTF-M18</strain>
    </source>
</reference>
<sequence length="180" mass="18750">MIIAMPMSRGRLAAHFTKAQRIGFFNEYHQLITSFDNPALGGGCRAKSELLSLIKAQKTDIVIVQHIGERMLGKLLAAGIGVSQGDNGESIEVLLSQTQLLERRLLDAFQGRASLNHAKKDGCCASGGGCGSAEGGCGSAEGGCGCGGHKPKSEVSSLLQKPESAQGEASVSYSGFRPLS</sequence>
<proteinExistence type="predicted"/>
<dbReference type="RefSeq" id="WP_160796124.1">
    <property type="nucleotide sequence ID" value="NZ_WRPA01000009.1"/>
</dbReference>
<keyword evidence="1" id="KW-0535">Nitrogen fixation</keyword>
<dbReference type="SUPFAM" id="SSF53146">
    <property type="entry name" value="Nitrogenase accessory factor-like"/>
    <property type="match status" value="1"/>
</dbReference>
<dbReference type="InterPro" id="IPR036105">
    <property type="entry name" value="DiNase_FeMo-co_biosyn_sf"/>
</dbReference>
<feature type="region of interest" description="Disordered" evidence="2">
    <location>
        <begin position="147"/>
        <end position="180"/>
    </location>
</feature>
<gene>
    <name evidence="4" type="ORF">GNT65_10915</name>
</gene>
<dbReference type="Proteomes" id="UP000474778">
    <property type="component" value="Unassembled WGS sequence"/>
</dbReference>
<keyword evidence="5" id="KW-1185">Reference proteome</keyword>